<feature type="compositionally biased region" description="Polar residues" evidence="9">
    <location>
        <begin position="72"/>
        <end position="81"/>
    </location>
</feature>
<comment type="similarity">
    <text evidence="1">Belongs to the DNA polymerase type-B family.</text>
</comment>
<comment type="catalytic activity">
    <reaction evidence="8">
        <text>DNA(n) + a 2'-deoxyribonucleoside 5'-triphosphate = DNA(n+1) + diphosphate</text>
        <dbReference type="Rhea" id="RHEA:22508"/>
        <dbReference type="Rhea" id="RHEA-COMP:17339"/>
        <dbReference type="Rhea" id="RHEA-COMP:17340"/>
        <dbReference type="ChEBI" id="CHEBI:33019"/>
        <dbReference type="ChEBI" id="CHEBI:61560"/>
        <dbReference type="ChEBI" id="CHEBI:173112"/>
        <dbReference type="EC" id="2.7.7.7"/>
    </reaction>
</comment>
<keyword evidence="6" id="KW-0239">DNA-directed DNA polymerase</keyword>
<proteinExistence type="inferred from homology"/>
<evidence type="ECO:0000256" key="6">
    <source>
        <dbReference type="ARBA" id="ARBA00022932"/>
    </source>
</evidence>
<keyword evidence="11" id="KW-1185">Reference proteome</keyword>
<dbReference type="RefSeq" id="XP_022311244.1">
    <property type="nucleotide sequence ID" value="XM_022455536.1"/>
</dbReference>
<dbReference type="GO" id="GO:0003887">
    <property type="term" value="F:DNA-directed DNA polymerase activity"/>
    <property type="evidence" value="ECO:0007669"/>
    <property type="project" value="UniProtKB-KW"/>
</dbReference>
<feature type="domain" description="DNA-directed DNA polymerase family B mitochondria/virus" evidence="10">
    <location>
        <begin position="236"/>
        <end position="341"/>
    </location>
</feature>
<dbReference type="GO" id="GO:0003677">
    <property type="term" value="F:DNA binding"/>
    <property type="evidence" value="ECO:0007669"/>
    <property type="project" value="UniProtKB-KW"/>
</dbReference>
<dbReference type="PANTHER" id="PTHR33568:SF3">
    <property type="entry name" value="DNA-DIRECTED DNA POLYMERASE"/>
    <property type="match status" value="1"/>
</dbReference>
<evidence type="ECO:0000313" key="11">
    <source>
        <dbReference type="Proteomes" id="UP000694844"/>
    </source>
</evidence>
<evidence type="ECO:0000256" key="2">
    <source>
        <dbReference type="ARBA" id="ARBA00012417"/>
    </source>
</evidence>
<dbReference type="InterPro" id="IPR036397">
    <property type="entry name" value="RNaseH_sf"/>
</dbReference>
<dbReference type="GO" id="GO:0006260">
    <property type="term" value="P:DNA replication"/>
    <property type="evidence" value="ECO:0007669"/>
    <property type="project" value="UniProtKB-KW"/>
</dbReference>
<evidence type="ECO:0000259" key="10">
    <source>
        <dbReference type="Pfam" id="PF03175"/>
    </source>
</evidence>
<evidence type="ECO:0000256" key="7">
    <source>
        <dbReference type="ARBA" id="ARBA00023125"/>
    </source>
</evidence>
<dbReference type="GeneID" id="111116541"/>
<dbReference type="InterPro" id="IPR004868">
    <property type="entry name" value="DNA-dir_DNA_pol_B_mt/vir"/>
</dbReference>
<dbReference type="GO" id="GO:0000166">
    <property type="term" value="F:nucleotide binding"/>
    <property type="evidence" value="ECO:0007669"/>
    <property type="project" value="InterPro"/>
</dbReference>
<dbReference type="InterPro" id="IPR043502">
    <property type="entry name" value="DNA/RNA_pol_sf"/>
</dbReference>
<dbReference type="KEGG" id="cvn:111116541"/>
<keyword evidence="5" id="KW-0235">DNA replication</keyword>
<name>A0A8B8C806_CRAVI</name>
<evidence type="ECO:0000256" key="9">
    <source>
        <dbReference type="SAM" id="MobiDB-lite"/>
    </source>
</evidence>
<keyword evidence="7" id="KW-0238">DNA-binding</keyword>
<dbReference type="Gene3D" id="3.40.960.10">
    <property type="entry name" value="VSR Endonuclease"/>
    <property type="match status" value="1"/>
</dbReference>
<feature type="domain" description="DNA-directed DNA polymerase family B mitochondria/virus" evidence="10">
    <location>
        <begin position="537"/>
        <end position="716"/>
    </location>
</feature>
<protein>
    <recommendedName>
        <fullName evidence="2">DNA-directed DNA polymerase</fullName>
        <ecNumber evidence="2">2.7.7.7</ecNumber>
    </recommendedName>
</protein>
<dbReference type="Gene3D" id="3.30.420.10">
    <property type="entry name" value="Ribonuclease H-like superfamily/Ribonuclease H"/>
    <property type="match status" value="1"/>
</dbReference>
<evidence type="ECO:0000256" key="1">
    <source>
        <dbReference type="ARBA" id="ARBA00005755"/>
    </source>
</evidence>
<evidence type="ECO:0000256" key="4">
    <source>
        <dbReference type="ARBA" id="ARBA00022695"/>
    </source>
</evidence>
<keyword evidence="4" id="KW-0548">Nucleotidyltransferase</keyword>
<dbReference type="EC" id="2.7.7.7" evidence="2"/>
<evidence type="ECO:0000256" key="8">
    <source>
        <dbReference type="ARBA" id="ARBA00049244"/>
    </source>
</evidence>
<evidence type="ECO:0000256" key="5">
    <source>
        <dbReference type="ARBA" id="ARBA00022705"/>
    </source>
</evidence>
<dbReference type="SUPFAM" id="SSF53098">
    <property type="entry name" value="Ribonuclease H-like"/>
    <property type="match status" value="1"/>
</dbReference>
<feature type="region of interest" description="Disordered" evidence="9">
    <location>
        <begin position="63"/>
        <end position="82"/>
    </location>
</feature>
<reference evidence="12" key="1">
    <citation type="submission" date="2025-08" db="UniProtKB">
        <authorList>
            <consortium name="RefSeq"/>
        </authorList>
    </citation>
    <scope>IDENTIFICATION</scope>
    <source>
        <tissue evidence="12">Whole sample</tissue>
    </source>
</reference>
<dbReference type="InterPro" id="IPR012337">
    <property type="entry name" value="RNaseH-like_sf"/>
</dbReference>
<gene>
    <name evidence="12" type="primary">LOC111116541</name>
</gene>
<dbReference type="Proteomes" id="UP000694844">
    <property type="component" value="Chromosome 10"/>
</dbReference>
<sequence length="749" mass="86550">MENDSLFKEILHSLSDVDTINLFAEANGLTGDADVENRLRELEWDDYINSLWEELLPVIEPSAKESRHDDGQPSSSIQSGAGNERNKPYYIWKKDIRTYKNLARDVSFKVKFNEQWRGEKLVDIYEKLHAMFNDVLSQARGHDADLGRVDPSCGLQQHKVNFAVLQTSCHSCEKEKLEKDSECSECGVRCASCCQMKKSKFIRPPCSDTCGHRELIFRGEHAAQQFCAYVTQPHMKNTILIAHNAKSFDLYPILEVLIDRHSIRPDKIIYNGSKVMYMHIANKLNLTFLDSLNFLPMKLAKIPEAFGLEELTKGFFPHFFNTRENQAYVGPYPALEFYGYDFMSSSDRQKLVAWHERVKGVWFAGKWIALSDLEKEENTEIGKQQLTSPIAVVPSQGYASKDNYSKISIQWLEWLMQRSRQRGKPIHIRHAINGGEYHVPGTNYRCDGFAEKPNGKGTIYEFYGCVYHGCPDCFQQDRSDVKHSATNQTLDDLFKMTKKREKELKELGYDLIVVWEHQFRYQLEKNIDLQRFVSTLDLQDRLDPRDSFFGGRTNAIKLHYKANEDETIQYYDFTSLYPWTNKYCRYPVGHPTIITDDFKDISSYFGLAKIKVLPPQRLYHPVLPYRSQGKLKFPLCRTCADAENQNACSCSVEERALTGTWCTPEIQMAVSKGYIILKIYEVYHFEQSSMYDQTTGEGGLFANYVNTFLKIKQEASGFPSECVSEESKWGYIRDYKENEDSIRSHKSPS</sequence>
<dbReference type="PANTHER" id="PTHR33568">
    <property type="entry name" value="DNA POLYMERASE"/>
    <property type="match status" value="1"/>
</dbReference>
<organism evidence="11 12">
    <name type="scientific">Crassostrea virginica</name>
    <name type="common">Eastern oyster</name>
    <dbReference type="NCBI Taxonomy" id="6565"/>
    <lineage>
        <taxon>Eukaryota</taxon>
        <taxon>Metazoa</taxon>
        <taxon>Spiralia</taxon>
        <taxon>Lophotrochozoa</taxon>
        <taxon>Mollusca</taxon>
        <taxon>Bivalvia</taxon>
        <taxon>Autobranchia</taxon>
        <taxon>Pteriomorphia</taxon>
        <taxon>Ostreida</taxon>
        <taxon>Ostreoidea</taxon>
        <taxon>Ostreidae</taxon>
        <taxon>Crassostrea</taxon>
    </lineage>
</organism>
<dbReference type="AlphaFoldDB" id="A0A8B8C806"/>
<dbReference type="SUPFAM" id="SSF56672">
    <property type="entry name" value="DNA/RNA polymerases"/>
    <property type="match status" value="1"/>
</dbReference>
<evidence type="ECO:0000256" key="3">
    <source>
        <dbReference type="ARBA" id="ARBA00022679"/>
    </source>
</evidence>
<keyword evidence="3" id="KW-0808">Transferase</keyword>
<dbReference type="OrthoDB" id="5985876at2759"/>
<accession>A0A8B8C806</accession>
<evidence type="ECO:0000313" key="12">
    <source>
        <dbReference type="RefSeq" id="XP_022311244.1"/>
    </source>
</evidence>
<dbReference type="Pfam" id="PF03175">
    <property type="entry name" value="DNA_pol_B_2"/>
    <property type="match status" value="2"/>
</dbReference>